<comment type="caution">
    <text evidence="2">The sequence shown here is derived from an EMBL/GenBank/DDBJ whole genome shotgun (WGS) entry which is preliminary data.</text>
</comment>
<protein>
    <submittedName>
        <fullName evidence="2">Polysaccharide pyruvyl transferase</fullName>
    </submittedName>
</protein>
<name>A0A8B3RHG0_BIFAN</name>
<evidence type="ECO:0000259" key="1">
    <source>
        <dbReference type="Pfam" id="PF04230"/>
    </source>
</evidence>
<dbReference type="Proteomes" id="UP000293613">
    <property type="component" value="Unassembled WGS sequence"/>
</dbReference>
<dbReference type="Pfam" id="PF04230">
    <property type="entry name" value="PS_pyruv_trans"/>
    <property type="match status" value="1"/>
</dbReference>
<sequence>MKKIGILTFTTGMNVGQRLQNYALQTLIEEEGFTAFTIRQKQPITVHKLMIRELLTSVKHPIKYLQRMLLFRKFNKQYIHFYKHKMDFCGPNREYLNNDFDAFIVGSDQIWNPNSPSVGNNFFLDFAPRSKRLTYAPSFSVNQIPNSYRAVYAKRLDGFDDISVREQTGAEIVKELTGKTATVVLDPTLLINIHKWNKLQERSILRPTHPYMLSFFLGTKPNTSLTELQESTGLPVVSIDADSPVGPSEALDLICHADLVATDSYHITIFSILYKRPFVNFQRKGTSLDMSSRFSTLYSLLHVTNRDWPYLKDHPREIFEMNFGKIQEFLHLKQVSSRAFLHNEFERLK</sequence>
<evidence type="ECO:0000313" key="2">
    <source>
        <dbReference type="EMBL" id="RYM93675.1"/>
    </source>
</evidence>
<proteinExistence type="predicted"/>
<evidence type="ECO:0000313" key="3">
    <source>
        <dbReference type="Proteomes" id="UP000293613"/>
    </source>
</evidence>
<keyword evidence="2" id="KW-0808">Transferase</keyword>
<organism evidence="2 3">
    <name type="scientific">Bifidobacterium animalis subsp. lactis</name>
    <name type="common">Bifidobacterium lactis</name>
    <dbReference type="NCBI Taxonomy" id="302911"/>
    <lineage>
        <taxon>Bacteria</taxon>
        <taxon>Bacillati</taxon>
        <taxon>Actinomycetota</taxon>
        <taxon>Actinomycetes</taxon>
        <taxon>Bifidobacteriales</taxon>
        <taxon>Bifidobacteriaceae</taxon>
        <taxon>Bifidobacterium</taxon>
    </lineage>
</organism>
<feature type="domain" description="Polysaccharide pyruvyl transferase" evidence="1">
    <location>
        <begin position="14"/>
        <end position="281"/>
    </location>
</feature>
<gene>
    <name evidence="2" type="ORF">PG2011B_1410</name>
</gene>
<dbReference type="GO" id="GO:0016740">
    <property type="term" value="F:transferase activity"/>
    <property type="evidence" value="ECO:0007669"/>
    <property type="project" value="UniProtKB-KW"/>
</dbReference>
<dbReference type="AlphaFoldDB" id="A0A8B3RHG0"/>
<dbReference type="RefSeq" id="WP_167555583.1">
    <property type="nucleotide sequence ID" value="NZ_RSCO01000031.1"/>
</dbReference>
<reference evidence="2 3" key="1">
    <citation type="journal article" date="2019" name="Appl. Environ. Microbiol.">
        <title>Dissecting the evolutionary development of the Bifidobacterium animalis species through comparative genomics analyses.</title>
        <authorList>
            <person name="Lugli G.A."/>
            <person name="Mancino W."/>
            <person name="Milani C."/>
            <person name="Duranti S."/>
            <person name="Mancabelli L."/>
            <person name="Napoli S."/>
            <person name="Mangifesta M."/>
            <person name="Viappiani A."/>
            <person name="Anzalone R."/>
            <person name="Longhi G."/>
            <person name="van Sinderen D."/>
            <person name="Ventura M."/>
            <person name="Turroni F."/>
        </authorList>
    </citation>
    <scope>NUCLEOTIDE SEQUENCE [LARGE SCALE GENOMIC DNA]</scope>
    <source>
        <strain evidence="2 3">2011B</strain>
    </source>
</reference>
<accession>A0A8B3RHG0</accession>
<dbReference type="InterPro" id="IPR007345">
    <property type="entry name" value="Polysacch_pyruvyl_Trfase"/>
</dbReference>
<dbReference type="EMBL" id="RSCO01000031">
    <property type="protein sequence ID" value="RYM93675.1"/>
    <property type="molecule type" value="Genomic_DNA"/>
</dbReference>